<comment type="caution">
    <text evidence="1">The sequence shown here is derived from an EMBL/GenBank/DDBJ whole genome shotgun (WGS) entry which is preliminary data.</text>
</comment>
<evidence type="ECO:0000313" key="2">
    <source>
        <dbReference type="Proteomes" id="UP001162162"/>
    </source>
</evidence>
<dbReference type="AlphaFoldDB" id="A0AAV8X822"/>
<evidence type="ECO:0000313" key="1">
    <source>
        <dbReference type="EMBL" id="KAJ8934684.1"/>
    </source>
</evidence>
<name>A0AAV8X822_9CUCU</name>
<accession>A0AAV8X822</accession>
<dbReference type="EMBL" id="JAPWTK010001000">
    <property type="protein sequence ID" value="KAJ8934684.1"/>
    <property type="molecule type" value="Genomic_DNA"/>
</dbReference>
<keyword evidence="2" id="KW-1185">Reference proteome</keyword>
<reference evidence="1" key="1">
    <citation type="journal article" date="2023" name="Insect Mol. Biol.">
        <title>Genome sequencing provides insights into the evolution of gene families encoding plant cell wall-degrading enzymes in longhorned beetles.</title>
        <authorList>
            <person name="Shin N.R."/>
            <person name="Okamura Y."/>
            <person name="Kirsch R."/>
            <person name="Pauchet Y."/>
        </authorList>
    </citation>
    <scope>NUCLEOTIDE SEQUENCE</scope>
    <source>
        <strain evidence="1">AMC_N1</strain>
    </source>
</reference>
<gene>
    <name evidence="1" type="ORF">NQ318_015153</name>
</gene>
<sequence length="254" mass="28866">MECYNRFYPRSLELRRPNCGFLLYNATGSNMSASRGAVNSCVPRLPRLPVENEVMGLLYKKGFIIIWINTELNHISSKKKRNGNTSTVSEGLTGSPKRGRKILQTFDNYAHNQKRLSDKVDHLKDVIKELVDTNLISGDALSVLDKTKKTRTKETELVRVSRDQICLPPGGAVNSNKFIPLFLPDFVHVGSRARTKVSDTDRLQAAGYRYPVFRWPWFGQRGGDRDDCDAKQVPYLFSPLKVARLYLCITDCYT</sequence>
<proteinExistence type="predicted"/>
<protein>
    <submittedName>
        <fullName evidence="1">Uncharacterized protein</fullName>
    </submittedName>
</protein>
<organism evidence="1 2">
    <name type="scientific">Aromia moschata</name>
    <dbReference type="NCBI Taxonomy" id="1265417"/>
    <lineage>
        <taxon>Eukaryota</taxon>
        <taxon>Metazoa</taxon>
        <taxon>Ecdysozoa</taxon>
        <taxon>Arthropoda</taxon>
        <taxon>Hexapoda</taxon>
        <taxon>Insecta</taxon>
        <taxon>Pterygota</taxon>
        <taxon>Neoptera</taxon>
        <taxon>Endopterygota</taxon>
        <taxon>Coleoptera</taxon>
        <taxon>Polyphaga</taxon>
        <taxon>Cucujiformia</taxon>
        <taxon>Chrysomeloidea</taxon>
        <taxon>Cerambycidae</taxon>
        <taxon>Cerambycinae</taxon>
        <taxon>Callichromatini</taxon>
        <taxon>Aromia</taxon>
    </lineage>
</organism>
<dbReference type="Proteomes" id="UP001162162">
    <property type="component" value="Unassembled WGS sequence"/>
</dbReference>